<dbReference type="Proteomes" id="UP000288805">
    <property type="component" value="Unassembled WGS sequence"/>
</dbReference>
<organism evidence="2 3">
    <name type="scientific">Vitis vinifera</name>
    <name type="common">Grape</name>
    <dbReference type="NCBI Taxonomy" id="29760"/>
    <lineage>
        <taxon>Eukaryota</taxon>
        <taxon>Viridiplantae</taxon>
        <taxon>Streptophyta</taxon>
        <taxon>Embryophyta</taxon>
        <taxon>Tracheophyta</taxon>
        <taxon>Spermatophyta</taxon>
        <taxon>Magnoliopsida</taxon>
        <taxon>eudicotyledons</taxon>
        <taxon>Gunneridae</taxon>
        <taxon>Pentapetalae</taxon>
        <taxon>rosids</taxon>
        <taxon>Vitales</taxon>
        <taxon>Vitaceae</taxon>
        <taxon>Viteae</taxon>
        <taxon>Vitis</taxon>
    </lineage>
</organism>
<dbReference type="PANTHER" id="PTHR33223:SF8">
    <property type="entry name" value="OS04G0172440 PROTEIN"/>
    <property type="match status" value="1"/>
</dbReference>
<accession>A0A438DXG0</accession>
<protein>
    <recommendedName>
        <fullName evidence="1">Retrotransposon gag domain-containing protein</fullName>
    </recommendedName>
</protein>
<proteinExistence type="predicted"/>
<comment type="caution">
    <text evidence="2">The sequence shown here is derived from an EMBL/GenBank/DDBJ whole genome shotgun (WGS) entry which is preliminary data.</text>
</comment>
<name>A0A438DXG0_VITVI</name>
<evidence type="ECO:0000313" key="2">
    <source>
        <dbReference type="EMBL" id="RVW40112.1"/>
    </source>
</evidence>
<evidence type="ECO:0000259" key="1">
    <source>
        <dbReference type="Pfam" id="PF03732"/>
    </source>
</evidence>
<sequence>MEASHLFGGMQRVAYHRMVDLYHRATIDGFTIGFDWLAYHFCGFDSGGIDQFKLENGYSTELEQRIRRMRDPDETISWDDTDDMPMATLPVSFKMLEIKRYTDVGCPCIHLKLYNTVMRALGLDEAQLLTLFPLSLSDTTQRWFTSLESSHRRTWKDLSQEFLRQYSFSSDTGVTR</sequence>
<dbReference type="EMBL" id="QGNW01001464">
    <property type="protein sequence ID" value="RVW40112.1"/>
    <property type="molecule type" value="Genomic_DNA"/>
</dbReference>
<dbReference type="Pfam" id="PF03732">
    <property type="entry name" value="Retrotrans_gag"/>
    <property type="match status" value="1"/>
</dbReference>
<dbReference type="AlphaFoldDB" id="A0A438DXG0"/>
<feature type="domain" description="Retrotransposon gag" evidence="1">
    <location>
        <begin position="131"/>
        <end position="169"/>
    </location>
</feature>
<reference evidence="2 3" key="1">
    <citation type="journal article" date="2018" name="PLoS Genet.">
        <title>Population sequencing reveals clonal diversity and ancestral inbreeding in the grapevine cultivar Chardonnay.</title>
        <authorList>
            <person name="Roach M.J."/>
            <person name="Johnson D.L."/>
            <person name="Bohlmann J."/>
            <person name="van Vuuren H.J."/>
            <person name="Jones S.J."/>
            <person name="Pretorius I.S."/>
            <person name="Schmidt S.A."/>
            <person name="Borneman A.R."/>
        </authorList>
    </citation>
    <scope>NUCLEOTIDE SEQUENCE [LARGE SCALE GENOMIC DNA]</scope>
    <source>
        <strain evidence="3">cv. Chardonnay</strain>
        <tissue evidence="2">Leaf</tissue>
    </source>
</reference>
<gene>
    <name evidence="2" type="ORF">CK203_086207</name>
</gene>
<evidence type="ECO:0000313" key="3">
    <source>
        <dbReference type="Proteomes" id="UP000288805"/>
    </source>
</evidence>
<dbReference type="InterPro" id="IPR005162">
    <property type="entry name" value="Retrotrans_gag_dom"/>
</dbReference>
<dbReference type="PANTHER" id="PTHR33223">
    <property type="entry name" value="CCHC-TYPE DOMAIN-CONTAINING PROTEIN"/>
    <property type="match status" value="1"/>
</dbReference>